<dbReference type="GO" id="GO:0032259">
    <property type="term" value="P:methylation"/>
    <property type="evidence" value="ECO:0007669"/>
    <property type="project" value="UniProtKB-KW"/>
</dbReference>
<keyword evidence="4" id="KW-0227">DNA damage</keyword>
<dbReference type="PANTHER" id="PTHR42942">
    <property type="entry name" value="6-O-METHYLGUANINE DNA METHYLTRANSFERASE"/>
    <property type="match status" value="1"/>
</dbReference>
<evidence type="ECO:0000259" key="7">
    <source>
        <dbReference type="Pfam" id="PF01035"/>
    </source>
</evidence>
<accession>W7DNA9</accession>
<comment type="catalytic activity">
    <reaction evidence="1">
        <text>a 4-O-methyl-thymidine in DNA + L-cysteinyl-[protein] = a thymidine in DNA + S-methyl-L-cysteinyl-[protein]</text>
        <dbReference type="Rhea" id="RHEA:53428"/>
        <dbReference type="Rhea" id="RHEA-COMP:10131"/>
        <dbReference type="Rhea" id="RHEA-COMP:10132"/>
        <dbReference type="Rhea" id="RHEA-COMP:13555"/>
        <dbReference type="Rhea" id="RHEA-COMP:13556"/>
        <dbReference type="ChEBI" id="CHEBI:29950"/>
        <dbReference type="ChEBI" id="CHEBI:82612"/>
        <dbReference type="ChEBI" id="CHEBI:137386"/>
        <dbReference type="ChEBI" id="CHEBI:137387"/>
        <dbReference type="EC" id="2.1.1.63"/>
    </reaction>
</comment>
<dbReference type="AlphaFoldDB" id="W7DNA9"/>
<dbReference type="PANTHER" id="PTHR42942:SF1">
    <property type="entry name" value="ALKYLTRANSFERASE-LIKE PROTEIN 1"/>
    <property type="match status" value="1"/>
</dbReference>
<comment type="catalytic activity">
    <reaction evidence="6">
        <text>a 6-O-methyl-2'-deoxyguanosine in DNA + L-cysteinyl-[protein] = S-methyl-L-cysteinyl-[protein] + a 2'-deoxyguanosine in DNA</text>
        <dbReference type="Rhea" id="RHEA:24000"/>
        <dbReference type="Rhea" id="RHEA-COMP:10131"/>
        <dbReference type="Rhea" id="RHEA-COMP:10132"/>
        <dbReference type="Rhea" id="RHEA-COMP:11367"/>
        <dbReference type="Rhea" id="RHEA-COMP:11368"/>
        <dbReference type="ChEBI" id="CHEBI:29950"/>
        <dbReference type="ChEBI" id="CHEBI:82612"/>
        <dbReference type="ChEBI" id="CHEBI:85445"/>
        <dbReference type="ChEBI" id="CHEBI:85448"/>
        <dbReference type="EC" id="2.1.1.63"/>
    </reaction>
</comment>
<proteinExistence type="predicted"/>
<evidence type="ECO:0000256" key="3">
    <source>
        <dbReference type="ARBA" id="ARBA00022679"/>
    </source>
</evidence>
<dbReference type="InterPro" id="IPR052520">
    <property type="entry name" value="ATL_DNA_repair"/>
</dbReference>
<dbReference type="Pfam" id="PF01035">
    <property type="entry name" value="DNA_binding_1"/>
    <property type="match status" value="1"/>
</dbReference>
<reference evidence="8 9" key="1">
    <citation type="submission" date="2012-12" db="EMBL/GenBank/DDBJ databases">
        <title>Novel taxa of Listeriaceae from agricultural environments in the United States.</title>
        <authorList>
            <person name="den Bakker H.C."/>
            <person name="Allred A."/>
            <person name="Warchocki S."/>
            <person name="Wright E.M."/>
            <person name="Burrell A."/>
            <person name="Nightingale K.K."/>
            <person name="Kephart D."/>
            <person name="Wiedmann M."/>
        </authorList>
    </citation>
    <scope>NUCLEOTIDE SEQUENCE [LARGE SCALE GENOMIC DNA]</scope>
    <source>
        <strain evidence="8 9">FSL S10-1203</strain>
    </source>
</reference>
<evidence type="ECO:0000256" key="2">
    <source>
        <dbReference type="ARBA" id="ARBA00022603"/>
    </source>
</evidence>
<dbReference type="PATRIC" id="fig|1265822.4.peg.1785"/>
<evidence type="ECO:0000256" key="5">
    <source>
        <dbReference type="ARBA" id="ARBA00023204"/>
    </source>
</evidence>
<keyword evidence="5" id="KW-0234">DNA repair</keyword>
<dbReference type="NCBIfam" id="TIGR00589">
    <property type="entry name" value="ogt"/>
    <property type="match status" value="1"/>
</dbReference>
<dbReference type="InterPro" id="IPR014048">
    <property type="entry name" value="MethylDNA_cys_MeTrfase_DNA-bd"/>
</dbReference>
<dbReference type="Gene3D" id="1.10.10.10">
    <property type="entry name" value="Winged helix-like DNA-binding domain superfamily/Winged helix DNA-binding domain"/>
    <property type="match status" value="1"/>
</dbReference>
<dbReference type="CDD" id="cd06445">
    <property type="entry name" value="ATase"/>
    <property type="match status" value="1"/>
</dbReference>
<dbReference type="Proteomes" id="UP000019241">
    <property type="component" value="Unassembled WGS sequence"/>
</dbReference>
<dbReference type="SUPFAM" id="SSF46767">
    <property type="entry name" value="Methylated DNA-protein cysteine methyltransferase, C-terminal domain"/>
    <property type="match status" value="1"/>
</dbReference>
<organism evidence="8 9">
    <name type="scientific">Listeria fleischmannii FSL S10-1203</name>
    <dbReference type="NCBI Taxonomy" id="1265822"/>
    <lineage>
        <taxon>Bacteria</taxon>
        <taxon>Bacillati</taxon>
        <taxon>Bacillota</taxon>
        <taxon>Bacilli</taxon>
        <taxon>Bacillales</taxon>
        <taxon>Listeriaceae</taxon>
        <taxon>Listeria</taxon>
    </lineage>
</organism>
<dbReference type="GO" id="GO:0003908">
    <property type="term" value="F:methylated-DNA-[protein]-cysteine S-methyltransferase activity"/>
    <property type="evidence" value="ECO:0007669"/>
    <property type="project" value="UniProtKB-EC"/>
</dbReference>
<dbReference type="EMBL" id="AODM01000030">
    <property type="protein sequence ID" value="EUJ56605.1"/>
    <property type="molecule type" value="Genomic_DNA"/>
</dbReference>
<name>W7DNA9_9LIST</name>
<keyword evidence="3 8" id="KW-0808">Transferase</keyword>
<protein>
    <submittedName>
        <fullName evidence="8">Methylated-DNA--protein-cysteine methyltransferase</fullName>
    </submittedName>
</protein>
<dbReference type="InterPro" id="IPR001497">
    <property type="entry name" value="MethylDNA_cys_MeTrfase_AS"/>
</dbReference>
<evidence type="ECO:0000256" key="6">
    <source>
        <dbReference type="ARBA" id="ARBA00049348"/>
    </source>
</evidence>
<gene>
    <name evidence="8" type="ORF">MCOL2_08766</name>
</gene>
<comment type="caution">
    <text evidence="8">The sequence shown here is derived from an EMBL/GenBank/DDBJ whole genome shotgun (WGS) entry which is preliminary data.</text>
</comment>
<feature type="domain" description="Methylated-DNA-[protein]-cysteine S-methyltransferase DNA binding" evidence="7">
    <location>
        <begin position="6"/>
        <end position="82"/>
    </location>
</feature>
<dbReference type="InterPro" id="IPR036388">
    <property type="entry name" value="WH-like_DNA-bd_sf"/>
</dbReference>
<evidence type="ECO:0000313" key="8">
    <source>
        <dbReference type="EMBL" id="EUJ56605.1"/>
    </source>
</evidence>
<sequence>MASKAFIDSVYSVIKRIPKGKVTTYGQIAYMIQHPQNARLVGNVLKHTDRTLNLPCHRVVNSAGRTVPGWPEQITLLQQEQVPFKKKRLCRLKTIFLARLEMLLKLN</sequence>
<evidence type="ECO:0000256" key="1">
    <source>
        <dbReference type="ARBA" id="ARBA00001286"/>
    </source>
</evidence>
<evidence type="ECO:0000256" key="4">
    <source>
        <dbReference type="ARBA" id="ARBA00022763"/>
    </source>
</evidence>
<dbReference type="PROSITE" id="PS00374">
    <property type="entry name" value="MGMT"/>
    <property type="match status" value="1"/>
</dbReference>
<evidence type="ECO:0000313" key="9">
    <source>
        <dbReference type="Proteomes" id="UP000019241"/>
    </source>
</evidence>
<keyword evidence="2 8" id="KW-0489">Methyltransferase</keyword>
<dbReference type="InterPro" id="IPR036217">
    <property type="entry name" value="MethylDNA_cys_MeTrfase_DNAb"/>
</dbReference>
<dbReference type="GO" id="GO:0006281">
    <property type="term" value="P:DNA repair"/>
    <property type="evidence" value="ECO:0007669"/>
    <property type="project" value="UniProtKB-KW"/>
</dbReference>